<evidence type="ECO:0000256" key="1">
    <source>
        <dbReference type="ARBA" id="ARBA00004123"/>
    </source>
</evidence>
<evidence type="ECO:0000313" key="11">
    <source>
        <dbReference type="Proteomes" id="UP000664534"/>
    </source>
</evidence>
<keyword evidence="3" id="KW-0507">mRNA processing</keyword>
<dbReference type="FunFam" id="1.25.40.180:FF:000035">
    <property type="entry name" value="snRNA cap binding complex subunit (Gcr3)"/>
    <property type="match status" value="1"/>
</dbReference>
<feature type="region of interest" description="Disordered" evidence="6">
    <location>
        <begin position="1"/>
        <end position="39"/>
    </location>
</feature>
<protein>
    <recommendedName>
        <fullName evidence="12">Cap binding protein</fullName>
    </recommendedName>
</protein>
<dbReference type="FunFam" id="1.25.40.180:FF:000079">
    <property type="entry name" value="Related to cap binding protein 80 (Cbp80)"/>
    <property type="match status" value="1"/>
</dbReference>
<evidence type="ECO:0000259" key="9">
    <source>
        <dbReference type="Pfam" id="PF09090"/>
    </source>
</evidence>
<dbReference type="GO" id="GO:0000184">
    <property type="term" value="P:nuclear-transcribed mRNA catabolic process, nonsense-mediated decay"/>
    <property type="evidence" value="ECO:0007669"/>
    <property type="project" value="TreeGrafter"/>
</dbReference>
<dbReference type="Gene3D" id="1.25.40.180">
    <property type="match status" value="3"/>
</dbReference>
<evidence type="ECO:0000313" key="10">
    <source>
        <dbReference type="EMBL" id="CAF9906365.1"/>
    </source>
</evidence>
<dbReference type="InterPro" id="IPR016024">
    <property type="entry name" value="ARM-type_fold"/>
</dbReference>
<dbReference type="GO" id="GO:0005846">
    <property type="term" value="C:nuclear cap binding complex"/>
    <property type="evidence" value="ECO:0007669"/>
    <property type="project" value="InterPro"/>
</dbReference>
<evidence type="ECO:0000259" key="7">
    <source>
        <dbReference type="Pfam" id="PF02854"/>
    </source>
</evidence>
<feature type="domain" description="MIF4G-like type 1" evidence="8">
    <location>
        <begin position="328"/>
        <end position="517"/>
    </location>
</feature>
<dbReference type="OrthoDB" id="10252707at2759"/>
<evidence type="ECO:0008006" key="12">
    <source>
        <dbReference type="Google" id="ProtNLM"/>
    </source>
</evidence>
<dbReference type="Pfam" id="PF02854">
    <property type="entry name" value="MIF4G"/>
    <property type="match status" value="1"/>
</dbReference>
<dbReference type="InterPro" id="IPR015174">
    <property type="entry name" value="MIF4G-like_typ-2"/>
</dbReference>
<proteinExistence type="inferred from homology"/>
<dbReference type="GO" id="GO:0000339">
    <property type="term" value="F:RNA cap binding"/>
    <property type="evidence" value="ECO:0007669"/>
    <property type="project" value="InterPro"/>
</dbReference>
<feature type="domain" description="MIF4G" evidence="7">
    <location>
        <begin position="61"/>
        <end position="200"/>
    </location>
</feature>
<dbReference type="Pfam" id="PF09090">
    <property type="entry name" value="MIF4G_like_2"/>
    <property type="match status" value="1"/>
</dbReference>
<dbReference type="InterPro" id="IPR003890">
    <property type="entry name" value="MIF4G-like_typ-3"/>
</dbReference>
<keyword evidence="4" id="KW-0508">mRNA splicing</keyword>
<dbReference type="AlphaFoldDB" id="A0A8H3I7N7"/>
<feature type="compositionally biased region" description="Basic and acidic residues" evidence="6">
    <location>
        <begin position="1"/>
        <end position="10"/>
    </location>
</feature>
<feature type="compositionally biased region" description="Basic and acidic residues" evidence="6">
    <location>
        <begin position="24"/>
        <end position="39"/>
    </location>
</feature>
<keyword evidence="11" id="KW-1185">Reference proteome</keyword>
<comment type="subcellular location">
    <subcellularLocation>
        <location evidence="1">Nucleus</location>
    </subcellularLocation>
</comment>
<accession>A0A8H3I7N7</accession>
<dbReference type="Pfam" id="PF09088">
    <property type="entry name" value="MIF4G_like"/>
    <property type="match status" value="1"/>
</dbReference>
<dbReference type="FunFam" id="1.25.40.180:FF:000045">
    <property type="entry name" value="snRNA cap binding complex subunit (Gcr3), putative"/>
    <property type="match status" value="1"/>
</dbReference>
<dbReference type="EMBL" id="CAJPDT010000002">
    <property type="protein sequence ID" value="CAF9906365.1"/>
    <property type="molecule type" value="Genomic_DNA"/>
</dbReference>
<dbReference type="SUPFAM" id="SSF48371">
    <property type="entry name" value="ARM repeat"/>
    <property type="match status" value="3"/>
</dbReference>
<evidence type="ECO:0000256" key="6">
    <source>
        <dbReference type="SAM" id="MobiDB-lite"/>
    </source>
</evidence>
<dbReference type="PANTHER" id="PTHR12412">
    <property type="entry name" value="CAP BINDING PROTEIN"/>
    <property type="match status" value="1"/>
</dbReference>
<dbReference type="InterPro" id="IPR015172">
    <property type="entry name" value="MIF4G-like_typ-1"/>
</dbReference>
<evidence type="ECO:0000259" key="8">
    <source>
        <dbReference type="Pfam" id="PF09088"/>
    </source>
</evidence>
<comment type="similarity">
    <text evidence="2">Belongs to the NCBP1 family.</text>
</comment>
<feature type="region of interest" description="Disordered" evidence="6">
    <location>
        <begin position="815"/>
        <end position="835"/>
    </location>
</feature>
<evidence type="ECO:0000256" key="4">
    <source>
        <dbReference type="ARBA" id="ARBA00023187"/>
    </source>
</evidence>
<dbReference type="PANTHER" id="PTHR12412:SF2">
    <property type="entry name" value="NUCLEAR CAP-BINDING PROTEIN SUBUNIT 1"/>
    <property type="match status" value="1"/>
</dbReference>
<reference evidence="10" key="1">
    <citation type="submission" date="2021-03" db="EMBL/GenBank/DDBJ databases">
        <authorList>
            <person name="Tagirdzhanova G."/>
        </authorList>
    </citation>
    <scope>NUCLEOTIDE SEQUENCE</scope>
</reference>
<sequence length="835" mass="93447">MADYDRRSDGPRGGYNNNRKRRHRDDDEHGRRPQRRRYEEPLHLKVRKQLLGVAESPLKRTDEEISSIAKIVLDNYDDEEIRRQFFDLSLQIVVEQPFKIPFIAAIVIVINPQNPEVAQELLARAAKAMQEHLETGHWREVKLVLRLLACLQGLLEEDGVFPLLEELFSRAVDLQTASSEDSLGLELVKIILLTIAYVMASSATGCEERALALLDKTDIIASTPHALEALVNPYPENDEGDAQEPQSMINLLQKQMQGQAAEAWKLACIPRPWNVTKEEEDTMDASVANKKHALPEILVPSPVAPGPRPMLPEIYFSVYADQDIETVPSMSDVASSIIRDALVDTINILDYNRNSTAKFLIDLDCYFSAETFVKRATQFDKLRNVEDGRSTWKPEDVAVDAVFSQLLQLPMAEHKLVYYHSVLTEACKIAPAAIAPSLGRAIRWLYKNVDGMDLELVNRFMDWFSHHLSNFGFTWKWTEWVDDVQLPLVHPKKAFIMGALEKEIRLSFAARIRGTLPGPYQPLISEAKEKDTPDFKYNSNQMPYSEPAKEILRLLRAKASDTDLQIPFSTIEETAGSLAVTDPLVPSTDAFVTAICFLGSKSLSHVLSQIERCKDRLLSIGARSELARRQIITSVMDYWHEKPGIGVNVVDKLLNYTILTPISVVLWALSDQLGKGEGLVLSHVFEMVSSTVTKVTNRVRQIVIARNQPGLPGDQVTILDETLSKEREEMGKLFAVIEDGLVGVAGGSVDDMAESADQDLKGEAMLRGWGGRWLRVFRRKMAVEEAWVQEMMNAAAQGVDASGMEMGVEQNGNGEAIGDGAGEEMKDDEALDEIL</sequence>
<organism evidence="10 11">
    <name type="scientific">Imshaugia aleurites</name>
    <dbReference type="NCBI Taxonomy" id="172621"/>
    <lineage>
        <taxon>Eukaryota</taxon>
        <taxon>Fungi</taxon>
        <taxon>Dikarya</taxon>
        <taxon>Ascomycota</taxon>
        <taxon>Pezizomycotina</taxon>
        <taxon>Lecanoromycetes</taxon>
        <taxon>OSLEUM clade</taxon>
        <taxon>Lecanoromycetidae</taxon>
        <taxon>Lecanorales</taxon>
        <taxon>Lecanorineae</taxon>
        <taxon>Parmeliaceae</taxon>
        <taxon>Imshaugia</taxon>
    </lineage>
</organism>
<comment type="caution">
    <text evidence="10">The sequence shown here is derived from an EMBL/GenBank/DDBJ whole genome shotgun (WGS) entry which is preliminary data.</text>
</comment>
<dbReference type="GO" id="GO:0006406">
    <property type="term" value="P:mRNA export from nucleus"/>
    <property type="evidence" value="ECO:0007669"/>
    <property type="project" value="InterPro"/>
</dbReference>
<feature type="compositionally biased region" description="Acidic residues" evidence="6">
    <location>
        <begin position="821"/>
        <end position="835"/>
    </location>
</feature>
<dbReference type="GO" id="GO:0003729">
    <property type="term" value="F:mRNA binding"/>
    <property type="evidence" value="ECO:0007669"/>
    <property type="project" value="TreeGrafter"/>
</dbReference>
<evidence type="ECO:0000256" key="3">
    <source>
        <dbReference type="ARBA" id="ARBA00022664"/>
    </source>
</evidence>
<gene>
    <name evidence="10" type="ORF">IMSHALPRED_004184</name>
</gene>
<evidence type="ECO:0000256" key="2">
    <source>
        <dbReference type="ARBA" id="ARBA00007413"/>
    </source>
</evidence>
<name>A0A8H3I7N7_9LECA</name>
<dbReference type="GO" id="GO:0005634">
    <property type="term" value="C:nucleus"/>
    <property type="evidence" value="ECO:0007669"/>
    <property type="project" value="UniProtKB-SubCell"/>
</dbReference>
<dbReference type="Proteomes" id="UP000664534">
    <property type="component" value="Unassembled WGS sequence"/>
</dbReference>
<keyword evidence="5" id="KW-0539">Nucleus</keyword>
<evidence type="ECO:0000256" key="5">
    <source>
        <dbReference type="ARBA" id="ARBA00023242"/>
    </source>
</evidence>
<dbReference type="GO" id="GO:0008380">
    <property type="term" value="P:RNA splicing"/>
    <property type="evidence" value="ECO:0007669"/>
    <property type="project" value="UniProtKB-KW"/>
</dbReference>
<feature type="domain" description="MIF4G-like type 2" evidence="9">
    <location>
        <begin position="535"/>
        <end position="785"/>
    </location>
</feature>
<dbReference type="InterPro" id="IPR027159">
    <property type="entry name" value="CBP80"/>
</dbReference>
<dbReference type="GO" id="GO:0006397">
    <property type="term" value="P:mRNA processing"/>
    <property type="evidence" value="ECO:0007669"/>
    <property type="project" value="UniProtKB-KW"/>
</dbReference>